<protein>
    <submittedName>
        <fullName evidence="1">Uncharacterized protein</fullName>
    </submittedName>
</protein>
<evidence type="ECO:0000313" key="2">
    <source>
        <dbReference type="Proteomes" id="UP001281147"/>
    </source>
</evidence>
<evidence type="ECO:0000313" key="1">
    <source>
        <dbReference type="EMBL" id="KAK3715236.1"/>
    </source>
</evidence>
<proteinExistence type="predicted"/>
<keyword evidence="2" id="KW-1185">Reference proteome</keyword>
<gene>
    <name evidence="1" type="ORF">LTR37_007203</name>
</gene>
<dbReference type="Proteomes" id="UP001281147">
    <property type="component" value="Unassembled WGS sequence"/>
</dbReference>
<comment type="caution">
    <text evidence="1">The sequence shown here is derived from an EMBL/GenBank/DDBJ whole genome shotgun (WGS) entry which is preliminary data.</text>
</comment>
<dbReference type="EMBL" id="JAUTXU010000050">
    <property type="protein sequence ID" value="KAK3715236.1"/>
    <property type="molecule type" value="Genomic_DNA"/>
</dbReference>
<organism evidence="1 2">
    <name type="scientific">Vermiconidia calcicola</name>
    <dbReference type="NCBI Taxonomy" id="1690605"/>
    <lineage>
        <taxon>Eukaryota</taxon>
        <taxon>Fungi</taxon>
        <taxon>Dikarya</taxon>
        <taxon>Ascomycota</taxon>
        <taxon>Pezizomycotina</taxon>
        <taxon>Dothideomycetes</taxon>
        <taxon>Dothideomycetidae</taxon>
        <taxon>Mycosphaerellales</taxon>
        <taxon>Extremaceae</taxon>
        <taxon>Vermiconidia</taxon>
    </lineage>
</organism>
<sequence length="477" mass="52353">MTSPSCLRCLKRSLQSIDNVGKLEASPRAAFSTTAYLSANPPKKKPAAAARQGRTLRLSKNVRSSAARPPAPGERKSLRKRIVLSNTNAIEIEGLQDLTGDKLARHEADTVALEQYRGQVLGLTNETVDALRALEAFKPTQGWSLFRRPASLVRAETAELANDLANAEEKSTDVVRKVVCGPRRSGKSVLLLQAQAMAFVKGWLVFHFPEAQDLTNAHTAYQPVNTPNGTIYIQPHYTAKLLANLASANQTLLSRLRLSKQHQLPIPIQPNISLARFAELGARDVELAWPIWQALWSELTTPSQPDTEGLARPPVLVSMDGVDQAMRLSAYLDHDAKPVHAHDLALARHFVDMLSGKTELPNGGMVLAATCESNRAASPTLDFCLQQNLARQLGSKDDPHWDSYALKDKRVEEAMRMARTVKLQGLSKEEARGMMEYYAQSGMLRSIVTDGLVSEKWTMAGAGIIGELEKAALEYHA</sequence>
<name>A0ACC3NES4_9PEZI</name>
<reference evidence="1" key="1">
    <citation type="submission" date="2023-07" db="EMBL/GenBank/DDBJ databases">
        <title>Black Yeasts Isolated from many extreme environments.</title>
        <authorList>
            <person name="Coleine C."/>
            <person name="Stajich J.E."/>
            <person name="Selbmann L."/>
        </authorList>
    </citation>
    <scope>NUCLEOTIDE SEQUENCE</scope>
    <source>
        <strain evidence="1">CCFEE 5714</strain>
    </source>
</reference>
<accession>A0ACC3NES4</accession>